<comment type="subcellular location">
    <subcellularLocation>
        <location evidence="1">Cell membrane</location>
        <topology evidence="1">Multi-pass membrane protein</topology>
    </subcellularLocation>
</comment>
<evidence type="ECO:0000256" key="1">
    <source>
        <dbReference type="ARBA" id="ARBA00004651"/>
    </source>
</evidence>
<dbReference type="PIRSF" id="PIRSF006351">
    <property type="entry name" value="PTS_EIIC-Cellobiose"/>
    <property type="match status" value="1"/>
</dbReference>
<keyword evidence="6 9" id="KW-1133">Transmembrane helix</keyword>
<dbReference type="PROSITE" id="PS51105">
    <property type="entry name" value="PTS_EIIC_TYPE_3"/>
    <property type="match status" value="1"/>
</dbReference>
<dbReference type="GO" id="GO:0005886">
    <property type="term" value="C:plasma membrane"/>
    <property type="evidence" value="ECO:0007669"/>
    <property type="project" value="UniProtKB-SubCell"/>
</dbReference>
<accession>A0A4R8A6M2</accession>
<gene>
    <name evidence="11" type="ORF">EDD63_10137</name>
</gene>
<feature type="transmembrane region" description="Helical" evidence="9">
    <location>
        <begin position="237"/>
        <end position="259"/>
    </location>
</feature>
<dbReference type="AlphaFoldDB" id="A0A4R8A6M2"/>
<name>A0A4R8A6M2_9FIRM</name>
<dbReference type="GO" id="GO:0008982">
    <property type="term" value="F:protein-N(PI)-phosphohistidine-sugar phosphotransferase activity"/>
    <property type="evidence" value="ECO:0007669"/>
    <property type="project" value="UniProtKB-UniRule"/>
</dbReference>
<feature type="transmembrane region" description="Helical" evidence="9">
    <location>
        <begin position="61"/>
        <end position="81"/>
    </location>
</feature>
<keyword evidence="3 8" id="KW-1003">Cell membrane</keyword>
<keyword evidence="4 8" id="KW-0762">Sugar transport</keyword>
<dbReference type="Proteomes" id="UP000294743">
    <property type="component" value="Unassembled WGS sequence"/>
</dbReference>
<dbReference type="InterPro" id="IPR003352">
    <property type="entry name" value="PTS_EIIC"/>
</dbReference>
<dbReference type="RefSeq" id="WP_134167249.1">
    <property type="nucleotide sequence ID" value="NZ_SODD01000001.1"/>
</dbReference>
<dbReference type="PANTHER" id="PTHR33989:SF4">
    <property type="entry name" value="PTS SYSTEM N,N'-DIACETYLCHITOBIOSE-SPECIFIC EIIC COMPONENT"/>
    <property type="match status" value="1"/>
</dbReference>
<evidence type="ECO:0000256" key="2">
    <source>
        <dbReference type="ARBA" id="ARBA00022448"/>
    </source>
</evidence>
<keyword evidence="12" id="KW-1185">Reference proteome</keyword>
<dbReference type="EMBL" id="SODD01000001">
    <property type="protein sequence ID" value="TDW26322.1"/>
    <property type="molecule type" value="Genomic_DNA"/>
</dbReference>
<keyword evidence="5 9" id="KW-0812">Transmembrane</keyword>
<evidence type="ECO:0000256" key="8">
    <source>
        <dbReference type="PIRNR" id="PIRNR006351"/>
    </source>
</evidence>
<comment type="function">
    <text evidence="8">The phosphoenolpyruvate-dependent sugar phosphotransferase system (PTS), a major carbohydrate active -transport system, catalyzes the phosphorylation of incoming sugar substrates concomitant with their translocation across the cell membrane.</text>
</comment>
<feature type="transmembrane region" description="Helical" evidence="9">
    <location>
        <begin position="207"/>
        <end position="230"/>
    </location>
</feature>
<dbReference type="GO" id="GO:0009401">
    <property type="term" value="P:phosphoenolpyruvate-dependent sugar phosphotransferase system"/>
    <property type="evidence" value="ECO:0007669"/>
    <property type="project" value="InterPro"/>
</dbReference>
<evidence type="ECO:0000256" key="5">
    <source>
        <dbReference type="ARBA" id="ARBA00022692"/>
    </source>
</evidence>
<sequence>MKKFMDWLANSFAPAANKLFSKPWISGISSAMQKILPFILTGSVIFFYNVFKGYLDFLPDLGPISTYSFFLIGMITAFMMGYQLMEKKDLSHYSVNVGIVSVCLMFMFCTAAAPEGTNLMDRLGPSSILTGMVSGNVVAIVFNLYAKLHVLENNVTLPDFVSEWINTVIPIIATLGLGMILTVVLQIDVYQALEDFFLPLQVFGQTLPGLILLVFVPAFFYTMGISTWLFSAVQTPIFMAGINANIAAVAAGGAATNIVTNETVYTLALIMMGGTGATLMLNFFMLFSKSKKLKTMGRICIGPSLFNINEPLVFGAPIVFNPLLMLPMWINSITGPIVIWFAMSSGLLNIPDQLMQIAQVPAPINSVLVTNGDLRAIIWYVVLCVIYGLTWYPFYKVYEKQCIAAETAEAVTEKANI</sequence>
<feature type="transmembrane region" description="Helical" evidence="9">
    <location>
        <begin position="167"/>
        <end position="187"/>
    </location>
</feature>
<dbReference type="GO" id="GO:1902815">
    <property type="term" value="P:N,N'-diacetylchitobiose import"/>
    <property type="evidence" value="ECO:0007669"/>
    <property type="project" value="TreeGrafter"/>
</dbReference>
<protein>
    <recommendedName>
        <fullName evidence="8">Permease IIC component</fullName>
    </recommendedName>
</protein>
<feature type="transmembrane region" description="Helical" evidence="9">
    <location>
        <begin position="265"/>
        <end position="287"/>
    </location>
</feature>
<keyword evidence="7 8" id="KW-0472">Membrane</keyword>
<evidence type="ECO:0000256" key="7">
    <source>
        <dbReference type="ARBA" id="ARBA00023136"/>
    </source>
</evidence>
<evidence type="ECO:0000259" key="10">
    <source>
        <dbReference type="PROSITE" id="PS51105"/>
    </source>
</evidence>
<feature type="transmembrane region" description="Helical" evidence="9">
    <location>
        <begin position="126"/>
        <end position="146"/>
    </location>
</feature>
<dbReference type="InterPro" id="IPR004501">
    <property type="entry name" value="PTS_EIIC_3"/>
</dbReference>
<evidence type="ECO:0000313" key="11">
    <source>
        <dbReference type="EMBL" id="TDW26322.1"/>
    </source>
</evidence>
<feature type="domain" description="PTS EIIC type-3" evidence="10">
    <location>
        <begin position="8"/>
        <end position="394"/>
    </location>
</feature>
<dbReference type="InterPro" id="IPR004796">
    <property type="entry name" value="PTS_IIC_cello"/>
</dbReference>
<feature type="transmembrane region" description="Helical" evidence="9">
    <location>
        <begin position="93"/>
        <end position="114"/>
    </location>
</feature>
<feature type="transmembrane region" description="Helical" evidence="9">
    <location>
        <begin position="326"/>
        <end position="348"/>
    </location>
</feature>
<comment type="caution">
    <text evidence="11">The sequence shown here is derived from an EMBL/GenBank/DDBJ whole genome shotgun (WGS) entry which is preliminary data.</text>
</comment>
<evidence type="ECO:0000256" key="6">
    <source>
        <dbReference type="ARBA" id="ARBA00022989"/>
    </source>
</evidence>
<feature type="transmembrane region" description="Helical" evidence="9">
    <location>
        <begin position="377"/>
        <end position="395"/>
    </location>
</feature>
<dbReference type="PANTHER" id="PTHR33989">
    <property type="match status" value="1"/>
</dbReference>
<reference evidence="11 12" key="1">
    <citation type="submission" date="2019-03" db="EMBL/GenBank/DDBJ databases">
        <title>Genomic Encyclopedia of Type Strains, Phase IV (KMG-IV): sequencing the most valuable type-strain genomes for metagenomic binning, comparative biology and taxonomic classification.</title>
        <authorList>
            <person name="Goeker M."/>
        </authorList>
    </citation>
    <scope>NUCLEOTIDE SEQUENCE [LARGE SCALE GENOMIC DNA]</scope>
    <source>
        <strain evidence="11 12">DSM 28867</strain>
    </source>
</reference>
<feature type="transmembrane region" description="Helical" evidence="9">
    <location>
        <begin position="35"/>
        <end position="55"/>
    </location>
</feature>
<organism evidence="11 12">
    <name type="scientific">Breznakia blatticola</name>
    <dbReference type="NCBI Taxonomy" id="1754012"/>
    <lineage>
        <taxon>Bacteria</taxon>
        <taxon>Bacillati</taxon>
        <taxon>Bacillota</taxon>
        <taxon>Erysipelotrichia</taxon>
        <taxon>Erysipelotrichales</taxon>
        <taxon>Erysipelotrichaceae</taxon>
        <taxon>Breznakia</taxon>
    </lineage>
</organism>
<evidence type="ECO:0000313" key="12">
    <source>
        <dbReference type="Proteomes" id="UP000294743"/>
    </source>
</evidence>
<keyword evidence="2 8" id="KW-0813">Transport</keyword>
<proteinExistence type="predicted"/>
<evidence type="ECO:0000256" key="4">
    <source>
        <dbReference type="ARBA" id="ARBA00022597"/>
    </source>
</evidence>
<dbReference type="InterPro" id="IPR051088">
    <property type="entry name" value="PTS_Sugar-EIIC/EIIB"/>
</dbReference>
<evidence type="ECO:0000256" key="3">
    <source>
        <dbReference type="ARBA" id="ARBA00022475"/>
    </source>
</evidence>
<dbReference type="Pfam" id="PF02378">
    <property type="entry name" value="PTS_EIIC"/>
    <property type="match status" value="1"/>
</dbReference>
<evidence type="ECO:0000256" key="9">
    <source>
        <dbReference type="SAM" id="Phobius"/>
    </source>
</evidence>
<dbReference type="OrthoDB" id="1641940at2"/>